<evidence type="ECO:0000256" key="7">
    <source>
        <dbReference type="SAM" id="Phobius"/>
    </source>
</evidence>
<dbReference type="Proteomes" id="UP000717995">
    <property type="component" value="Unassembled WGS sequence"/>
</dbReference>
<feature type="transmembrane region" description="Helical" evidence="7">
    <location>
        <begin position="341"/>
        <end position="362"/>
    </location>
</feature>
<feature type="transmembrane region" description="Helical" evidence="7">
    <location>
        <begin position="79"/>
        <end position="97"/>
    </location>
</feature>
<feature type="domain" description="Major facilitator superfamily (MFS) profile" evidence="8">
    <location>
        <begin position="13"/>
        <end position="428"/>
    </location>
</feature>
<evidence type="ECO:0000256" key="2">
    <source>
        <dbReference type="ARBA" id="ARBA00022475"/>
    </source>
</evidence>
<comment type="caution">
    <text evidence="9">The sequence shown here is derived from an EMBL/GenBank/DDBJ whole genome shotgun (WGS) entry which is preliminary data.</text>
</comment>
<keyword evidence="5 7" id="KW-0472">Membrane</keyword>
<dbReference type="Gene3D" id="1.20.1250.20">
    <property type="entry name" value="MFS general substrate transporter like domains"/>
    <property type="match status" value="2"/>
</dbReference>
<evidence type="ECO:0000313" key="10">
    <source>
        <dbReference type="Proteomes" id="UP000717995"/>
    </source>
</evidence>
<dbReference type="InterPro" id="IPR050382">
    <property type="entry name" value="MFS_Na/Anion_cotransporter"/>
</dbReference>
<comment type="similarity">
    <text evidence="6">Belongs to the major facilitator superfamily. Phthalate permease family.</text>
</comment>
<feature type="transmembrane region" description="Helical" evidence="7">
    <location>
        <begin position="374"/>
        <end position="396"/>
    </location>
</feature>
<comment type="subcellular location">
    <subcellularLocation>
        <location evidence="1">Cell membrane</location>
        <topology evidence="1">Multi-pass membrane protein</topology>
    </subcellularLocation>
</comment>
<dbReference type="InterPro" id="IPR011701">
    <property type="entry name" value="MFS"/>
</dbReference>
<feature type="transmembrane region" description="Helical" evidence="7">
    <location>
        <begin position="241"/>
        <end position="260"/>
    </location>
</feature>
<dbReference type="CDD" id="cd17319">
    <property type="entry name" value="MFS_ExuT_GudP_like"/>
    <property type="match status" value="1"/>
</dbReference>
<evidence type="ECO:0000313" key="9">
    <source>
        <dbReference type="EMBL" id="MBM7061546.1"/>
    </source>
</evidence>
<proteinExistence type="inferred from homology"/>
<dbReference type="InterPro" id="IPR000849">
    <property type="entry name" value="Sugar_P_transporter"/>
</dbReference>
<gene>
    <name evidence="9" type="ORF">JQX08_12610</name>
</gene>
<protein>
    <submittedName>
        <fullName evidence="9">MFS transporter</fullName>
    </submittedName>
</protein>
<dbReference type="InterPro" id="IPR020846">
    <property type="entry name" value="MFS_dom"/>
</dbReference>
<feature type="transmembrane region" description="Helical" evidence="7">
    <location>
        <begin position="280"/>
        <end position="304"/>
    </location>
</feature>
<evidence type="ECO:0000256" key="3">
    <source>
        <dbReference type="ARBA" id="ARBA00022692"/>
    </source>
</evidence>
<dbReference type="PIRSF" id="PIRSF002808">
    <property type="entry name" value="Hexose_phosphate_transp"/>
    <property type="match status" value="1"/>
</dbReference>
<keyword evidence="2" id="KW-1003">Cell membrane</keyword>
<accession>A0ABS2IEM4</accession>
<evidence type="ECO:0000256" key="4">
    <source>
        <dbReference type="ARBA" id="ARBA00022989"/>
    </source>
</evidence>
<dbReference type="EMBL" id="JAFEUP010000003">
    <property type="protein sequence ID" value="MBM7061546.1"/>
    <property type="molecule type" value="Genomic_DNA"/>
</dbReference>
<name>A0ABS2IEM4_9GAMM</name>
<feature type="transmembrane region" description="Helical" evidence="7">
    <location>
        <begin position="402"/>
        <end position="423"/>
    </location>
</feature>
<dbReference type="NCBIfam" id="TIGR00893">
    <property type="entry name" value="2A0114"/>
    <property type="match status" value="1"/>
</dbReference>
<feature type="transmembrane region" description="Helical" evidence="7">
    <location>
        <begin position="9"/>
        <end position="26"/>
    </location>
</feature>
<feature type="transmembrane region" description="Helical" evidence="7">
    <location>
        <begin position="46"/>
        <end position="67"/>
    </location>
</feature>
<evidence type="ECO:0000256" key="1">
    <source>
        <dbReference type="ARBA" id="ARBA00004651"/>
    </source>
</evidence>
<feature type="transmembrane region" description="Helical" evidence="7">
    <location>
        <begin position="316"/>
        <end position="335"/>
    </location>
</feature>
<evidence type="ECO:0000256" key="6">
    <source>
        <dbReference type="ARBA" id="ARBA00038514"/>
    </source>
</evidence>
<organism evidence="9 10">
    <name type="scientific">Zestomonas insulae</name>
    <dbReference type="NCBI Taxonomy" id="2809017"/>
    <lineage>
        <taxon>Bacteria</taxon>
        <taxon>Pseudomonadati</taxon>
        <taxon>Pseudomonadota</taxon>
        <taxon>Gammaproteobacteria</taxon>
        <taxon>Pseudomonadales</taxon>
        <taxon>Pseudomonadaceae</taxon>
        <taxon>Zestomonas</taxon>
    </lineage>
</organism>
<dbReference type="SUPFAM" id="SSF103473">
    <property type="entry name" value="MFS general substrate transporter"/>
    <property type="match status" value="1"/>
</dbReference>
<dbReference type="PANTHER" id="PTHR11662">
    <property type="entry name" value="SOLUTE CARRIER FAMILY 17"/>
    <property type="match status" value="1"/>
</dbReference>
<dbReference type="Pfam" id="PF07690">
    <property type="entry name" value="MFS_1"/>
    <property type="match status" value="1"/>
</dbReference>
<evidence type="ECO:0000256" key="5">
    <source>
        <dbReference type="ARBA" id="ARBA00023136"/>
    </source>
</evidence>
<keyword evidence="10" id="KW-1185">Reference proteome</keyword>
<dbReference type="PANTHER" id="PTHR11662:SF399">
    <property type="entry name" value="FI19708P1-RELATED"/>
    <property type="match status" value="1"/>
</dbReference>
<feature type="transmembrane region" description="Helical" evidence="7">
    <location>
        <begin position="173"/>
        <end position="194"/>
    </location>
</feature>
<dbReference type="InterPro" id="IPR036259">
    <property type="entry name" value="MFS_trans_sf"/>
</dbReference>
<keyword evidence="3 7" id="KW-0812">Transmembrane</keyword>
<dbReference type="RefSeq" id="WP_205348726.1">
    <property type="nucleotide sequence ID" value="NZ_JAFEUP010000003.1"/>
</dbReference>
<keyword evidence="4 7" id="KW-1133">Transmembrane helix</keyword>
<evidence type="ECO:0000259" key="8">
    <source>
        <dbReference type="PROSITE" id="PS50850"/>
    </source>
</evidence>
<sequence>MQETQTSRVRYLILFMLFLVTTINYADRATISIAGSSMQKDLGFDAVTLGYIFSAFGWAYVIGQIPGGWLLDRFGSKRVYAAGIFIWSLFTLMQGFVGVMPVAWAVVTLFVMRFLVGFAEAPSFPGNARIVAAWFPTAERGTASAVFNSAQYFATALFAPLMGWIVHAFGWEHVFIVMGVLGIIFSGVWMKTIYNPKDHPRISRSEYEHIARNGGLVDMDQKKAGGGPKWTYIKQLLTNRMLLGVYLGQYCINGITYFFLTWFPVYLVQERGMTILKAGFVASMPALCGFIGGVLGGLISDWLLRRGHSLTFARKLPIVLGLLMSTSMVFCNYVSAEWMVIGFMSLAFFGKGIGALGWAVVADTSPKQIAGLSGGLFNTFGNIASITTPIVIGYIISATGSFKWALVYVGANALVAVFSYLVIVGKIQRVELRDDEPGVPVKKPLPQGSADPVVSV</sequence>
<dbReference type="PROSITE" id="PS50850">
    <property type="entry name" value="MFS"/>
    <property type="match status" value="1"/>
</dbReference>
<reference evidence="9 10" key="1">
    <citation type="submission" date="2021-02" db="EMBL/GenBank/DDBJ databases">
        <authorList>
            <person name="Lee D.-H."/>
        </authorList>
    </citation>
    <scope>NUCLEOTIDE SEQUENCE [LARGE SCALE GENOMIC DNA]</scope>
    <source>
        <strain evidence="9 10">UL073</strain>
    </source>
</reference>